<dbReference type="PANTHER" id="PTHR18063:SF6">
    <property type="entry name" value="UBIQUITIN CARBOXYL-TERMINAL HYDROLASE"/>
    <property type="match status" value="1"/>
</dbReference>
<evidence type="ECO:0000259" key="2">
    <source>
        <dbReference type="Pfam" id="PF04424"/>
    </source>
</evidence>
<dbReference type="GeneID" id="25333864"/>
<feature type="compositionally biased region" description="Low complexity" evidence="1">
    <location>
        <begin position="317"/>
        <end position="328"/>
    </location>
</feature>
<dbReference type="GO" id="GO:1990380">
    <property type="term" value="F:K48-linked deubiquitinase activity"/>
    <property type="evidence" value="ECO:0007669"/>
    <property type="project" value="InterPro"/>
</dbReference>
<dbReference type="RefSeq" id="XP_013310945.1">
    <property type="nucleotide sequence ID" value="XM_013455491.1"/>
</dbReference>
<dbReference type="GO" id="GO:0005829">
    <property type="term" value="C:cytosol"/>
    <property type="evidence" value="ECO:0007669"/>
    <property type="project" value="TreeGrafter"/>
</dbReference>
<dbReference type="Pfam" id="PF04424">
    <property type="entry name" value="MINDY_DUB"/>
    <property type="match status" value="1"/>
</dbReference>
<feature type="region of interest" description="Disordered" evidence="1">
    <location>
        <begin position="1"/>
        <end position="346"/>
    </location>
</feature>
<evidence type="ECO:0000256" key="1">
    <source>
        <dbReference type="SAM" id="MobiDB-lite"/>
    </source>
</evidence>
<dbReference type="InterPro" id="IPR007518">
    <property type="entry name" value="MINDY"/>
</dbReference>
<gene>
    <name evidence="3" type="ORF">PV05_11956</name>
</gene>
<name>A0A0D2BDU4_9EURO</name>
<dbReference type="GO" id="GO:0016807">
    <property type="term" value="F:cysteine-type carboxypeptidase activity"/>
    <property type="evidence" value="ECO:0007669"/>
    <property type="project" value="TreeGrafter"/>
</dbReference>
<feature type="compositionally biased region" description="Polar residues" evidence="1">
    <location>
        <begin position="193"/>
        <end position="205"/>
    </location>
</feature>
<dbReference type="GO" id="GO:0071944">
    <property type="term" value="C:cell periphery"/>
    <property type="evidence" value="ECO:0007669"/>
    <property type="project" value="TreeGrafter"/>
</dbReference>
<feature type="region of interest" description="Disordered" evidence="1">
    <location>
        <begin position="799"/>
        <end position="1006"/>
    </location>
</feature>
<organism evidence="3 4">
    <name type="scientific">Exophiala xenobiotica</name>
    <dbReference type="NCBI Taxonomy" id="348802"/>
    <lineage>
        <taxon>Eukaryota</taxon>
        <taxon>Fungi</taxon>
        <taxon>Dikarya</taxon>
        <taxon>Ascomycota</taxon>
        <taxon>Pezizomycotina</taxon>
        <taxon>Eurotiomycetes</taxon>
        <taxon>Chaetothyriomycetidae</taxon>
        <taxon>Chaetothyriales</taxon>
        <taxon>Herpotrichiellaceae</taxon>
        <taxon>Exophiala</taxon>
    </lineage>
</organism>
<dbReference type="InterPro" id="IPR033979">
    <property type="entry name" value="MINDY_domain"/>
</dbReference>
<protein>
    <recommendedName>
        <fullName evidence="2">MINDY deubiquitinase domain-containing protein</fullName>
    </recommendedName>
</protein>
<feature type="compositionally biased region" description="Polar residues" evidence="1">
    <location>
        <begin position="89"/>
        <end position="111"/>
    </location>
</feature>
<feature type="compositionally biased region" description="Low complexity" evidence="1">
    <location>
        <begin position="815"/>
        <end position="844"/>
    </location>
</feature>
<evidence type="ECO:0000313" key="3">
    <source>
        <dbReference type="EMBL" id="KIW50361.1"/>
    </source>
</evidence>
<dbReference type="GO" id="GO:0071108">
    <property type="term" value="P:protein K48-linked deubiquitination"/>
    <property type="evidence" value="ECO:0007669"/>
    <property type="project" value="TreeGrafter"/>
</dbReference>
<dbReference type="GO" id="GO:0004843">
    <property type="term" value="F:cysteine-type deubiquitinase activity"/>
    <property type="evidence" value="ECO:0007669"/>
    <property type="project" value="InterPro"/>
</dbReference>
<feature type="region of interest" description="Disordered" evidence="1">
    <location>
        <begin position="749"/>
        <end position="787"/>
    </location>
</feature>
<dbReference type="PANTHER" id="PTHR18063">
    <property type="entry name" value="NF-E2 INDUCIBLE PROTEIN"/>
    <property type="match status" value="1"/>
</dbReference>
<feature type="compositionally biased region" description="Basic and acidic residues" evidence="1">
    <location>
        <begin position="112"/>
        <end position="127"/>
    </location>
</feature>
<feature type="domain" description="MINDY deubiquitinase" evidence="2">
    <location>
        <begin position="440"/>
        <end position="742"/>
    </location>
</feature>
<feature type="region of interest" description="Disordered" evidence="1">
    <location>
        <begin position="392"/>
        <end position="429"/>
    </location>
</feature>
<dbReference type="STRING" id="348802.A0A0D2BDU4"/>
<dbReference type="Proteomes" id="UP000054342">
    <property type="component" value="Unassembled WGS sequence"/>
</dbReference>
<evidence type="ECO:0000313" key="4">
    <source>
        <dbReference type="Proteomes" id="UP000054342"/>
    </source>
</evidence>
<keyword evidence="4" id="KW-1185">Reference proteome</keyword>
<feature type="compositionally biased region" description="Basic and acidic residues" evidence="1">
    <location>
        <begin position="63"/>
        <end position="75"/>
    </location>
</feature>
<feature type="compositionally biased region" description="Pro residues" evidence="1">
    <location>
        <begin position="278"/>
        <end position="292"/>
    </location>
</feature>
<dbReference type="AlphaFoldDB" id="A0A0D2BDU4"/>
<dbReference type="OrthoDB" id="10261212at2759"/>
<feature type="compositionally biased region" description="Low complexity" evidence="1">
    <location>
        <begin position="916"/>
        <end position="931"/>
    </location>
</feature>
<feature type="compositionally biased region" description="Pro residues" evidence="1">
    <location>
        <begin position="408"/>
        <end position="419"/>
    </location>
</feature>
<feature type="compositionally biased region" description="Basic and acidic residues" evidence="1">
    <location>
        <begin position="46"/>
        <end position="56"/>
    </location>
</feature>
<sequence>MVMHKAAVPYPTSPPSQPDFPTRNTDQHVNLVPDSTDVPPIPRSPRATDIDFHDTHNPWSHVSTEELRSDRRLPEILRPGPPRQPDDNGPSSAQYPLSNIPNILRAGQSQEDTPRSSLDSDRSKGFWEESDDEEEGKKSPKKFAAAVPEIKANNEAWVNVEAPEKSPGIKRKPVAGLAPSSPKPHVNTAPDFASNNPFRRPSQTAPMDDELYEADWGQSTTRSAKGKEPARGDLQPPTDHLQGLRLGSSRLPDMSSDTQAEPETPAEKWQSEKQIAQPPMPQAPPPPPPTEPFSPFSHQPPLIPVSSEQNRMDNPWASDLSLATSTASPIPFAPSQKQVSSYNDGLLDRGQQTGVVSLKEELETLPNAATAGTISHDEPLLLEEDGELRPALPIRPAQNSGTEYFEPPEGPPPPKPPRPSIRTTIPSDEDVSRMIEQRNETYQIKHFNWFDHSSRKLRRSSMLTQNKNGPCPLLALVNALILGAQNESQAVLDEALRSREQVTLGLIIETLMDELLSRGYEAVGESLPDVDELNSFLMRLRTGMNANPRFVPLSTPPPNLMDLDDSMLNMPQRERARQKLGTFEATPDMKLYGAFSVPLVHGWLPEPGSNAEKAFARSAQTYEDAQALQFGEEELEYKLTRQGLTPTEQNMWEDINAVKNFLKTYPTQLTPTGLEAVRDSIASGTFAIMFRNDHFSTIYRHPESGQLFTLITDAGYADRDEIIWESLVDISGTHNEFFSGDFMPISHHRGVDESSTHPASRRTSQLLTVNNPGDTIPLSPQEQQEQHDADFAMALQLQEEEEQRQRAERNRRRSSANPNNNNSNNNSNNNNNNNNNNNTTPRRSTGNIPIPLRSQPEVRPAIPPRNSHAPNPGVNRPVDPADEAPPPTYDEAAKGRPYIPPLGSPLHPSAGPSPMNSNTQLTGTTSNTSTSGMEQPHPPGPNAGMGMGGRRQPGRRMSAYNETTSYYGPQRQGMPGGYMSHGVGGGGPGPSRQANMQGRDRDCIVM</sequence>
<dbReference type="HOGENOM" id="CLU_007080_1_1_1"/>
<reference evidence="3 4" key="1">
    <citation type="submission" date="2015-01" db="EMBL/GenBank/DDBJ databases">
        <title>The Genome Sequence of Exophiala xenobiotica CBS118157.</title>
        <authorList>
            <consortium name="The Broad Institute Genomics Platform"/>
            <person name="Cuomo C."/>
            <person name="de Hoog S."/>
            <person name="Gorbushina A."/>
            <person name="Stielow B."/>
            <person name="Teixiera M."/>
            <person name="Abouelleil A."/>
            <person name="Chapman S.B."/>
            <person name="Priest M."/>
            <person name="Young S.K."/>
            <person name="Wortman J."/>
            <person name="Nusbaum C."/>
            <person name="Birren B."/>
        </authorList>
    </citation>
    <scope>NUCLEOTIDE SEQUENCE [LARGE SCALE GENOMIC DNA]</scope>
    <source>
        <strain evidence="3 4">CBS 118157</strain>
    </source>
</reference>
<feature type="compositionally biased region" description="Polar residues" evidence="1">
    <location>
        <begin position="756"/>
        <end position="783"/>
    </location>
</feature>
<accession>A0A0D2BDU4</accession>
<proteinExistence type="predicted"/>
<dbReference type="EMBL" id="KN847323">
    <property type="protein sequence ID" value="KIW50361.1"/>
    <property type="molecule type" value="Genomic_DNA"/>
</dbReference>